<evidence type="ECO:0000313" key="2">
    <source>
        <dbReference type="Proteomes" id="UP000827872"/>
    </source>
</evidence>
<reference evidence="1" key="1">
    <citation type="submission" date="2021-08" db="EMBL/GenBank/DDBJ databases">
        <title>The first chromosome-level gecko genome reveals the dynamic sex chromosomes of Neotropical dwarf geckos (Sphaerodactylidae: Sphaerodactylus).</title>
        <authorList>
            <person name="Pinto B.J."/>
            <person name="Keating S.E."/>
            <person name="Gamble T."/>
        </authorList>
    </citation>
    <scope>NUCLEOTIDE SEQUENCE</scope>
    <source>
        <strain evidence="1">TG3544</strain>
    </source>
</reference>
<accession>A0ACB8FTA5</accession>
<dbReference type="Proteomes" id="UP000827872">
    <property type="component" value="Linkage Group LG11"/>
</dbReference>
<organism evidence="1 2">
    <name type="scientific">Sphaerodactylus townsendi</name>
    <dbReference type="NCBI Taxonomy" id="933632"/>
    <lineage>
        <taxon>Eukaryota</taxon>
        <taxon>Metazoa</taxon>
        <taxon>Chordata</taxon>
        <taxon>Craniata</taxon>
        <taxon>Vertebrata</taxon>
        <taxon>Euteleostomi</taxon>
        <taxon>Lepidosauria</taxon>
        <taxon>Squamata</taxon>
        <taxon>Bifurcata</taxon>
        <taxon>Gekkota</taxon>
        <taxon>Sphaerodactylidae</taxon>
        <taxon>Sphaerodactylus</taxon>
    </lineage>
</organism>
<sequence>MHLMKQCGGMPAFPLMADSKLSFGHASVPSSSLGGFRGLRPETWEAFCCNGANGQGDSPDMPGCQVAITILTSV</sequence>
<keyword evidence="2" id="KW-1185">Reference proteome</keyword>
<protein>
    <submittedName>
        <fullName evidence="1">Uncharacterized protein</fullName>
    </submittedName>
</protein>
<name>A0ACB8FTA5_9SAUR</name>
<comment type="caution">
    <text evidence="1">The sequence shown here is derived from an EMBL/GenBank/DDBJ whole genome shotgun (WGS) entry which is preliminary data.</text>
</comment>
<dbReference type="EMBL" id="CM037624">
    <property type="protein sequence ID" value="KAH8010284.1"/>
    <property type="molecule type" value="Genomic_DNA"/>
</dbReference>
<proteinExistence type="predicted"/>
<evidence type="ECO:0000313" key="1">
    <source>
        <dbReference type="EMBL" id="KAH8010284.1"/>
    </source>
</evidence>
<gene>
    <name evidence="1" type="ORF">K3G42_001037</name>
</gene>